<dbReference type="AlphaFoldDB" id="R0KN85"/>
<keyword evidence="3" id="KW-1185">Reference proteome</keyword>
<name>R0KN85_EXST2</name>
<dbReference type="HOGENOM" id="CLU_2147430_0_0_1"/>
<feature type="signal peptide" evidence="1">
    <location>
        <begin position="1"/>
        <end position="21"/>
    </location>
</feature>
<gene>
    <name evidence="2" type="ORF">SETTUDRAFT_37897</name>
</gene>
<reference evidence="2 3" key="1">
    <citation type="journal article" date="2012" name="PLoS Pathog.">
        <title>Diverse lifestyles and strategies of plant pathogenesis encoded in the genomes of eighteen Dothideomycetes fungi.</title>
        <authorList>
            <person name="Ohm R.A."/>
            <person name="Feau N."/>
            <person name="Henrissat B."/>
            <person name="Schoch C.L."/>
            <person name="Horwitz B.A."/>
            <person name="Barry K.W."/>
            <person name="Condon B.J."/>
            <person name="Copeland A.C."/>
            <person name="Dhillon B."/>
            <person name="Glaser F."/>
            <person name="Hesse C.N."/>
            <person name="Kosti I."/>
            <person name="LaButti K."/>
            <person name="Lindquist E.A."/>
            <person name="Lucas S."/>
            <person name="Salamov A.A."/>
            <person name="Bradshaw R.E."/>
            <person name="Ciuffetti L."/>
            <person name="Hamelin R.C."/>
            <person name="Kema G.H.J."/>
            <person name="Lawrence C."/>
            <person name="Scott J.A."/>
            <person name="Spatafora J.W."/>
            <person name="Turgeon B.G."/>
            <person name="de Wit P.J.G.M."/>
            <person name="Zhong S."/>
            <person name="Goodwin S.B."/>
            <person name="Grigoriev I.V."/>
        </authorList>
    </citation>
    <scope>NUCLEOTIDE SEQUENCE [LARGE SCALE GENOMIC DNA]</scope>
    <source>
        <strain evidence="3">28A</strain>
    </source>
</reference>
<evidence type="ECO:0000256" key="1">
    <source>
        <dbReference type="SAM" id="SignalP"/>
    </source>
</evidence>
<reference evidence="2 3" key="2">
    <citation type="journal article" date="2013" name="PLoS Genet.">
        <title>Comparative genome structure, secondary metabolite, and effector coding capacity across Cochliobolus pathogens.</title>
        <authorList>
            <person name="Condon B.J."/>
            <person name="Leng Y."/>
            <person name="Wu D."/>
            <person name="Bushley K.E."/>
            <person name="Ohm R.A."/>
            <person name="Otillar R."/>
            <person name="Martin J."/>
            <person name="Schackwitz W."/>
            <person name="Grimwood J."/>
            <person name="MohdZainudin N."/>
            <person name="Xue C."/>
            <person name="Wang R."/>
            <person name="Manning V.A."/>
            <person name="Dhillon B."/>
            <person name="Tu Z.J."/>
            <person name="Steffenson B.J."/>
            <person name="Salamov A."/>
            <person name="Sun H."/>
            <person name="Lowry S."/>
            <person name="LaButti K."/>
            <person name="Han J."/>
            <person name="Copeland A."/>
            <person name="Lindquist E."/>
            <person name="Barry K."/>
            <person name="Schmutz J."/>
            <person name="Baker S.E."/>
            <person name="Ciuffetti L.M."/>
            <person name="Grigoriev I.V."/>
            <person name="Zhong S."/>
            <person name="Turgeon B.G."/>
        </authorList>
    </citation>
    <scope>NUCLEOTIDE SEQUENCE [LARGE SCALE GENOMIC DNA]</scope>
    <source>
        <strain evidence="3">28A</strain>
    </source>
</reference>
<evidence type="ECO:0000313" key="3">
    <source>
        <dbReference type="Proteomes" id="UP000016935"/>
    </source>
</evidence>
<organism evidence="2 3">
    <name type="scientific">Exserohilum turcicum (strain 28A)</name>
    <name type="common">Northern leaf blight fungus</name>
    <name type="synonym">Setosphaeria turcica</name>
    <dbReference type="NCBI Taxonomy" id="671987"/>
    <lineage>
        <taxon>Eukaryota</taxon>
        <taxon>Fungi</taxon>
        <taxon>Dikarya</taxon>
        <taxon>Ascomycota</taxon>
        <taxon>Pezizomycotina</taxon>
        <taxon>Dothideomycetes</taxon>
        <taxon>Pleosporomycetidae</taxon>
        <taxon>Pleosporales</taxon>
        <taxon>Pleosporineae</taxon>
        <taxon>Pleosporaceae</taxon>
        <taxon>Exserohilum</taxon>
    </lineage>
</organism>
<protein>
    <submittedName>
        <fullName evidence="2">Uncharacterized protein</fullName>
    </submittedName>
</protein>
<proteinExistence type="predicted"/>
<keyword evidence="1" id="KW-0732">Signal</keyword>
<feature type="chain" id="PRO_5004344066" evidence="1">
    <location>
        <begin position="22"/>
        <end position="112"/>
    </location>
</feature>
<accession>R0KN85</accession>
<dbReference type="EMBL" id="KB908515">
    <property type="protein sequence ID" value="EOA89382.1"/>
    <property type="molecule type" value="Genomic_DNA"/>
</dbReference>
<dbReference type="RefSeq" id="XP_008022927.1">
    <property type="nucleotide sequence ID" value="XM_008024736.1"/>
</dbReference>
<dbReference type="GeneID" id="19404304"/>
<dbReference type="Proteomes" id="UP000016935">
    <property type="component" value="Unassembled WGS sequence"/>
</dbReference>
<sequence>MPALPLCVLACLLACPSACLPALHSRKRAAMQTGRHLDSPTLTHLPTHTHNFARICIRACLTYSPTHPLTLLPSVCWCPLSLLPWPARPPGPRRALGLARLPAHTRLHGCKP</sequence>
<evidence type="ECO:0000313" key="2">
    <source>
        <dbReference type="EMBL" id="EOA89382.1"/>
    </source>
</evidence>